<organism evidence="2 3">
    <name type="scientific">Leucocoprinus birnbaumii</name>
    <dbReference type="NCBI Taxonomy" id="56174"/>
    <lineage>
        <taxon>Eukaryota</taxon>
        <taxon>Fungi</taxon>
        <taxon>Dikarya</taxon>
        <taxon>Basidiomycota</taxon>
        <taxon>Agaricomycotina</taxon>
        <taxon>Agaricomycetes</taxon>
        <taxon>Agaricomycetidae</taxon>
        <taxon>Agaricales</taxon>
        <taxon>Agaricineae</taxon>
        <taxon>Agaricaceae</taxon>
        <taxon>Leucocoprinus</taxon>
    </lineage>
</organism>
<name>A0AAD5VP09_9AGAR</name>
<dbReference type="AlphaFoldDB" id="A0AAD5VP09"/>
<evidence type="ECO:0000313" key="3">
    <source>
        <dbReference type="Proteomes" id="UP001213000"/>
    </source>
</evidence>
<dbReference type="Proteomes" id="UP001213000">
    <property type="component" value="Unassembled WGS sequence"/>
</dbReference>
<dbReference type="InterPro" id="IPR024983">
    <property type="entry name" value="CHAT_dom"/>
</dbReference>
<comment type="caution">
    <text evidence="2">The sequence shown here is derived from an EMBL/GenBank/DDBJ whole genome shotgun (WGS) entry which is preliminary data.</text>
</comment>
<protein>
    <recommendedName>
        <fullName evidence="1">CHAT domain-containing protein</fullName>
    </recommendedName>
</protein>
<keyword evidence="3" id="KW-1185">Reference proteome</keyword>
<sequence length="614" mass="67696">MMAAQSAGPEYTAWPAGSSSLGDMFIGSYRIYGDKTDLARGIQHLEELMSHDPSRRDIFLKLADAYTLRSYEGDLDLVFQCFKKVSKLDRRDPRETREADKYTLKMFAIGIDEWKRNAKRPFQNLISAHGWGVRALGKEDPECLRAFELMALVVLETAGIGKKLEDKYARLRGTQKSGAHAAAAAVKFARASLAVEWLELGLSATIRQIYQLRLDVGDLATRYPNLFEDLKGLSEELRQLSEDPVPTTGGLGALVGIITNFARHGPVILLSCDYSVTQMTHAFFILDPSSEEPIIVPLQEASPQEISILETRFSQLLDSLGIRHRSAEDDAENQLDRAGRVSAKKKHERTQVRVVVRRTMDRAECGGAPQKFLPIFLYMLLHLSIPHISRHTYGLEVLLNARARLGSTLKSSSTQLSVVGIGEYPHRPYLALPSVTREIQILSNLVEGNAGIVLNELEDNEARIDAVLSAIKSSCLVHLACHGAQDRQEPLNSHLVPADGNLQLRKTMMEDLKSAKFAFLSACQTATGESSLSNESVHLAGGFVAAGFKGVVGTLWRIADEDAPWVVKEVYGAMKIDGGLDIALAAEGLYRAVKSMRKSGVPAHRWVPFIHVGV</sequence>
<dbReference type="Pfam" id="PF12770">
    <property type="entry name" value="CHAT"/>
    <property type="match status" value="1"/>
</dbReference>
<accession>A0AAD5VP09</accession>
<evidence type="ECO:0000259" key="1">
    <source>
        <dbReference type="Pfam" id="PF12770"/>
    </source>
</evidence>
<evidence type="ECO:0000313" key="2">
    <source>
        <dbReference type="EMBL" id="KAJ3565505.1"/>
    </source>
</evidence>
<proteinExistence type="predicted"/>
<reference evidence="2" key="1">
    <citation type="submission" date="2022-07" db="EMBL/GenBank/DDBJ databases">
        <title>Genome Sequence of Leucocoprinus birnbaumii.</title>
        <authorList>
            <person name="Buettner E."/>
        </authorList>
    </citation>
    <scope>NUCLEOTIDE SEQUENCE</scope>
    <source>
        <strain evidence="2">VT141</strain>
    </source>
</reference>
<dbReference type="EMBL" id="JANIEX010000565">
    <property type="protein sequence ID" value="KAJ3565505.1"/>
    <property type="molecule type" value="Genomic_DNA"/>
</dbReference>
<feature type="domain" description="CHAT" evidence="1">
    <location>
        <begin position="419"/>
        <end position="613"/>
    </location>
</feature>
<gene>
    <name evidence="2" type="ORF">NP233_g7592</name>
</gene>